<accession>A0A0F9FV12</accession>
<dbReference type="AlphaFoldDB" id="A0A0F9FV12"/>
<gene>
    <name evidence="1" type="ORF">LCGC14_1987670</name>
</gene>
<proteinExistence type="predicted"/>
<evidence type="ECO:0000313" key="1">
    <source>
        <dbReference type="EMBL" id="KKL82146.1"/>
    </source>
</evidence>
<protein>
    <submittedName>
        <fullName evidence="1">Uncharacterized protein</fullName>
    </submittedName>
</protein>
<name>A0A0F9FV12_9ZZZZ</name>
<dbReference type="EMBL" id="LAZR01022355">
    <property type="protein sequence ID" value="KKL82146.1"/>
    <property type="molecule type" value="Genomic_DNA"/>
</dbReference>
<reference evidence="1" key="1">
    <citation type="journal article" date="2015" name="Nature">
        <title>Complex archaea that bridge the gap between prokaryotes and eukaryotes.</title>
        <authorList>
            <person name="Spang A."/>
            <person name="Saw J.H."/>
            <person name="Jorgensen S.L."/>
            <person name="Zaremba-Niedzwiedzka K."/>
            <person name="Martijn J."/>
            <person name="Lind A.E."/>
            <person name="van Eijk R."/>
            <person name="Schleper C."/>
            <person name="Guy L."/>
            <person name="Ettema T.J."/>
        </authorList>
    </citation>
    <scope>NUCLEOTIDE SEQUENCE</scope>
</reference>
<organism evidence="1">
    <name type="scientific">marine sediment metagenome</name>
    <dbReference type="NCBI Taxonomy" id="412755"/>
    <lineage>
        <taxon>unclassified sequences</taxon>
        <taxon>metagenomes</taxon>
        <taxon>ecological metagenomes</taxon>
    </lineage>
</organism>
<sequence length="44" mass="5382">MKLKFITATFEDYGKPYGVLWWHVIKGFHRTRFNFKKIWSIGSF</sequence>
<comment type="caution">
    <text evidence="1">The sequence shown here is derived from an EMBL/GenBank/DDBJ whole genome shotgun (WGS) entry which is preliminary data.</text>
</comment>